<protein>
    <submittedName>
        <fullName evidence="1">Uncharacterized protein</fullName>
    </submittedName>
</protein>
<dbReference type="Proteomes" id="UP000799755">
    <property type="component" value="Unassembled WGS sequence"/>
</dbReference>
<name>A0ACB6QLI3_9PLEO</name>
<evidence type="ECO:0000313" key="2">
    <source>
        <dbReference type="Proteomes" id="UP000799755"/>
    </source>
</evidence>
<organism evidence="1 2">
    <name type="scientific">Lindgomyces ingoldianus</name>
    <dbReference type="NCBI Taxonomy" id="673940"/>
    <lineage>
        <taxon>Eukaryota</taxon>
        <taxon>Fungi</taxon>
        <taxon>Dikarya</taxon>
        <taxon>Ascomycota</taxon>
        <taxon>Pezizomycotina</taxon>
        <taxon>Dothideomycetes</taxon>
        <taxon>Pleosporomycetidae</taxon>
        <taxon>Pleosporales</taxon>
        <taxon>Lindgomycetaceae</taxon>
        <taxon>Lindgomyces</taxon>
    </lineage>
</organism>
<comment type="caution">
    <text evidence="1">The sequence shown here is derived from an EMBL/GenBank/DDBJ whole genome shotgun (WGS) entry which is preliminary data.</text>
</comment>
<keyword evidence="2" id="KW-1185">Reference proteome</keyword>
<sequence length="276" mass="30232">MDHFEILPPNYGGTTDVAGPAMAMGSIAVLGIVLLWTTLGGTRLPVELPTVPQFWPPPSPSRHPSPHTLLWGINVSADTCPLPTFGDLVEKVEYRSLPAVSTPTSTADLPYDTASTFAFLVPALSILAWSLLLLGLCAWHFDAFGDGKDDDDDDNDNDNETSTHDLLERAWAGLERLDFEMSIRVGVENTLRQQIQQIQDDEKARRIAAVAALPPFLTTNQAASNAYCSRIATLADDDLEGRYLARFAAQEQVIQHLSRHCFGPAPPPNPYFSGRY</sequence>
<gene>
    <name evidence="1" type="ORF">BDR25DRAFT_316718</name>
</gene>
<dbReference type="EMBL" id="MU003519">
    <property type="protein sequence ID" value="KAF2467732.1"/>
    <property type="molecule type" value="Genomic_DNA"/>
</dbReference>
<reference evidence="1" key="1">
    <citation type="journal article" date="2020" name="Stud. Mycol.">
        <title>101 Dothideomycetes genomes: a test case for predicting lifestyles and emergence of pathogens.</title>
        <authorList>
            <person name="Haridas S."/>
            <person name="Albert R."/>
            <person name="Binder M."/>
            <person name="Bloem J."/>
            <person name="Labutti K."/>
            <person name="Salamov A."/>
            <person name="Andreopoulos B."/>
            <person name="Baker S."/>
            <person name="Barry K."/>
            <person name="Bills G."/>
            <person name="Bluhm B."/>
            <person name="Cannon C."/>
            <person name="Castanera R."/>
            <person name="Culley D."/>
            <person name="Daum C."/>
            <person name="Ezra D."/>
            <person name="Gonzalez J."/>
            <person name="Henrissat B."/>
            <person name="Kuo A."/>
            <person name="Liang C."/>
            <person name="Lipzen A."/>
            <person name="Lutzoni F."/>
            <person name="Magnuson J."/>
            <person name="Mondo S."/>
            <person name="Nolan M."/>
            <person name="Ohm R."/>
            <person name="Pangilinan J."/>
            <person name="Park H.-J."/>
            <person name="Ramirez L."/>
            <person name="Alfaro M."/>
            <person name="Sun H."/>
            <person name="Tritt A."/>
            <person name="Yoshinaga Y."/>
            <person name="Zwiers L.-H."/>
            <person name="Turgeon B."/>
            <person name="Goodwin S."/>
            <person name="Spatafora J."/>
            <person name="Crous P."/>
            <person name="Grigoriev I."/>
        </authorList>
    </citation>
    <scope>NUCLEOTIDE SEQUENCE</scope>
    <source>
        <strain evidence="1">ATCC 200398</strain>
    </source>
</reference>
<evidence type="ECO:0000313" key="1">
    <source>
        <dbReference type="EMBL" id="KAF2467732.1"/>
    </source>
</evidence>
<proteinExistence type="predicted"/>
<accession>A0ACB6QLI3</accession>